<dbReference type="Pfam" id="PF03734">
    <property type="entry name" value="YkuD"/>
    <property type="match status" value="1"/>
</dbReference>
<proteinExistence type="inferred from homology"/>
<evidence type="ECO:0000256" key="7">
    <source>
        <dbReference type="PROSITE-ProRule" id="PRU01373"/>
    </source>
</evidence>
<dbReference type="EMBL" id="BPFB01000081">
    <property type="protein sequence ID" value="GIU02926.1"/>
    <property type="molecule type" value="Genomic_DNA"/>
</dbReference>
<keyword evidence="6 7" id="KW-0961">Cell wall biogenesis/degradation</keyword>
<dbReference type="RefSeq" id="WP_249038136.1">
    <property type="nucleotide sequence ID" value="NZ_BPFB01000081.1"/>
</dbReference>
<organism evidence="10 11">
    <name type="scientific">Shewanella algidipiscicola</name>
    <dbReference type="NCBI Taxonomy" id="614070"/>
    <lineage>
        <taxon>Bacteria</taxon>
        <taxon>Pseudomonadati</taxon>
        <taxon>Pseudomonadota</taxon>
        <taxon>Gammaproteobacteria</taxon>
        <taxon>Alteromonadales</taxon>
        <taxon>Shewanellaceae</taxon>
        <taxon>Shewanella</taxon>
    </lineage>
</organism>
<dbReference type="InterPro" id="IPR052905">
    <property type="entry name" value="LD-transpeptidase_YkuD-like"/>
</dbReference>
<comment type="caution">
    <text evidence="10">The sequence shown here is derived from an EMBL/GenBank/DDBJ whole genome shotgun (WGS) entry which is preliminary data.</text>
</comment>
<dbReference type="InterPro" id="IPR002477">
    <property type="entry name" value="Peptidoglycan-bd-like"/>
</dbReference>
<evidence type="ECO:0000313" key="10">
    <source>
        <dbReference type="EMBL" id="GIU02926.1"/>
    </source>
</evidence>
<keyword evidence="11" id="KW-1185">Reference proteome</keyword>
<evidence type="ECO:0000256" key="4">
    <source>
        <dbReference type="ARBA" id="ARBA00022960"/>
    </source>
</evidence>
<dbReference type="InterPro" id="IPR036365">
    <property type="entry name" value="PGBD-like_sf"/>
</dbReference>
<evidence type="ECO:0000256" key="5">
    <source>
        <dbReference type="ARBA" id="ARBA00022984"/>
    </source>
</evidence>
<reference evidence="10 11" key="1">
    <citation type="submission" date="2021-05" db="EMBL/GenBank/DDBJ databases">
        <title>Molecular characterization for Shewanella algae harboring chromosomal blaOXA-55-like strains isolated from clinical and environment sample.</title>
        <authorList>
            <person name="Ohama Y."/>
            <person name="Aoki K."/>
            <person name="Harada S."/>
            <person name="Moriya K."/>
            <person name="Ishii Y."/>
            <person name="Tateda K."/>
        </authorList>
    </citation>
    <scope>NUCLEOTIDE SEQUENCE [LARGE SCALE GENOMIC DNA]</scope>
    <source>
        <strain evidence="10 11">LMG 23746</strain>
    </source>
</reference>
<dbReference type="Pfam" id="PF01471">
    <property type="entry name" value="PG_binding_1"/>
    <property type="match status" value="1"/>
</dbReference>
<evidence type="ECO:0000256" key="6">
    <source>
        <dbReference type="ARBA" id="ARBA00023316"/>
    </source>
</evidence>
<dbReference type="SUPFAM" id="SSF47090">
    <property type="entry name" value="PGBD-like"/>
    <property type="match status" value="1"/>
</dbReference>
<feature type="compositionally biased region" description="Low complexity" evidence="8">
    <location>
        <begin position="200"/>
        <end position="214"/>
    </location>
</feature>
<dbReference type="PROSITE" id="PS52029">
    <property type="entry name" value="LD_TPASE"/>
    <property type="match status" value="1"/>
</dbReference>
<dbReference type="PANTHER" id="PTHR41533:SF1">
    <property type="entry name" value="L,D-TRANSPEPTIDASE YCBB-RELATED"/>
    <property type="match status" value="1"/>
</dbReference>
<keyword evidence="4 7" id="KW-0133">Cell shape</keyword>
<gene>
    <name evidence="10" type="ORF">TUM4630_35640</name>
</gene>
<evidence type="ECO:0000256" key="2">
    <source>
        <dbReference type="ARBA" id="ARBA00005992"/>
    </source>
</evidence>
<evidence type="ECO:0000313" key="11">
    <source>
        <dbReference type="Proteomes" id="UP000761574"/>
    </source>
</evidence>
<name>A0ABQ4NTD4_9GAMM</name>
<dbReference type="PANTHER" id="PTHR41533">
    <property type="entry name" value="L,D-TRANSPEPTIDASE HI_1667-RELATED"/>
    <property type="match status" value="1"/>
</dbReference>
<dbReference type="Gene3D" id="1.10.101.10">
    <property type="entry name" value="PGBD-like superfamily/PGBD"/>
    <property type="match status" value="1"/>
</dbReference>
<dbReference type="InterPro" id="IPR038063">
    <property type="entry name" value="Transpep_catalytic_dom"/>
</dbReference>
<feature type="active site" description="Nucleophile" evidence="7">
    <location>
        <position position="437"/>
    </location>
</feature>
<comment type="similarity">
    <text evidence="2">Belongs to the YkuD family.</text>
</comment>
<dbReference type="SUPFAM" id="SSF141523">
    <property type="entry name" value="L,D-transpeptidase catalytic domain-like"/>
    <property type="match status" value="1"/>
</dbReference>
<comment type="pathway">
    <text evidence="1 7">Cell wall biogenesis; peptidoglycan biosynthesis.</text>
</comment>
<sequence>MMRSIVTVIVLLWGMSTAVSETRMEAATSALLQQVQLISLIESNERFLRYQRILTANEPLSVDDFYQVKDSVAQFWQHNGITAIAPYLVNDDDPYTAVLALEPNVEGFLPVNNRIRYLLWLAKVQPWTRIEPNGWLKPGDSHPDISAIVDRLRWLGDYDEQDIDKGNVTQDHAMQDMSEGKESQNTQTGKVGSEYRGLLSSAPTSTSTSTPSTPVNHSESYQSNDVYDDNLRRAILTFQERHGLNPDAIIGPATLRWLNVTPINRARLLAVNFVNRAKYMSKIGKRYLLINIPAYDLVLVDDNQTVLHSKVIVGKPYRPTPVIQGEISNLVINPSWRVPRRLLKYDLLPKVRQDGGYINQHNFEAFNYSEELVVKSDEEWRDLARGHFPYRLVQKPGVNNTLGRYKLYFPNQYSVYLHDTQDKALFARSDRALSSGCIRVEKVEQLANWIASNLVRDKQTWVDMQIERTKTQWFAFDDKLPVHLVYWTSWLDEHNIAQFRDDIYKKNQNIIAELQAYNSPNPDE</sequence>
<dbReference type="CDD" id="cd16913">
    <property type="entry name" value="YkuD_like"/>
    <property type="match status" value="1"/>
</dbReference>
<feature type="active site" description="Proton donor/acceptor" evidence="7">
    <location>
        <position position="418"/>
    </location>
</feature>
<dbReference type="Gene3D" id="2.40.440.10">
    <property type="entry name" value="L,D-transpeptidase catalytic domain-like"/>
    <property type="match status" value="1"/>
</dbReference>
<evidence type="ECO:0000256" key="3">
    <source>
        <dbReference type="ARBA" id="ARBA00022679"/>
    </source>
</evidence>
<evidence type="ECO:0000256" key="1">
    <source>
        <dbReference type="ARBA" id="ARBA00004752"/>
    </source>
</evidence>
<protein>
    <recommendedName>
        <fullName evidence="9">L,D-TPase catalytic domain-containing protein</fullName>
    </recommendedName>
</protein>
<accession>A0ABQ4NTD4</accession>
<dbReference type="InterPro" id="IPR005490">
    <property type="entry name" value="LD_TPept_cat_dom"/>
</dbReference>
<keyword evidence="5 7" id="KW-0573">Peptidoglycan synthesis</keyword>
<dbReference type="Proteomes" id="UP000761574">
    <property type="component" value="Unassembled WGS sequence"/>
</dbReference>
<evidence type="ECO:0000259" key="9">
    <source>
        <dbReference type="PROSITE" id="PS52029"/>
    </source>
</evidence>
<evidence type="ECO:0000256" key="8">
    <source>
        <dbReference type="SAM" id="MobiDB-lite"/>
    </source>
</evidence>
<feature type="region of interest" description="Disordered" evidence="8">
    <location>
        <begin position="197"/>
        <end position="223"/>
    </location>
</feature>
<feature type="domain" description="L,D-TPase catalytic" evidence="9">
    <location>
        <begin position="286"/>
        <end position="465"/>
    </location>
</feature>
<keyword evidence="3" id="KW-0808">Transferase</keyword>
<dbReference type="InterPro" id="IPR036366">
    <property type="entry name" value="PGBDSf"/>
</dbReference>